<dbReference type="EMBL" id="AMGY01000005">
    <property type="protein sequence ID" value="EXJ82714.1"/>
    <property type="molecule type" value="Genomic_DNA"/>
</dbReference>
<reference evidence="1 2" key="1">
    <citation type="submission" date="2013-03" db="EMBL/GenBank/DDBJ databases">
        <title>The Genome Sequence of Capronia epimyces CBS 606.96.</title>
        <authorList>
            <consortium name="The Broad Institute Genomics Platform"/>
            <person name="Cuomo C."/>
            <person name="de Hoog S."/>
            <person name="Gorbushina A."/>
            <person name="Walker B."/>
            <person name="Young S.K."/>
            <person name="Zeng Q."/>
            <person name="Gargeya S."/>
            <person name="Fitzgerald M."/>
            <person name="Haas B."/>
            <person name="Abouelleil A."/>
            <person name="Allen A.W."/>
            <person name="Alvarado L."/>
            <person name="Arachchi H.M."/>
            <person name="Berlin A.M."/>
            <person name="Chapman S.B."/>
            <person name="Gainer-Dewar J."/>
            <person name="Goldberg J."/>
            <person name="Griggs A."/>
            <person name="Gujja S."/>
            <person name="Hansen M."/>
            <person name="Howarth C."/>
            <person name="Imamovic A."/>
            <person name="Ireland A."/>
            <person name="Larimer J."/>
            <person name="McCowan C."/>
            <person name="Murphy C."/>
            <person name="Pearson M."/>
            <person name="Poon T.W."/>
            <person name="Priest M."/>
            <person name="Roberts A."/>
            <person name="Saif S."/>
            <person name="Shea T."/>
            <person name="Sisk P."/>
            <person name="Sykes S."/>
            <person name="Wortman J."/>
            <person name="Nusbaum C."/>
            <person name="Birren B."/>
        </authorList>
    </citation>
    <scope>NUCLEOTIDE SEQUENCE [LARGE SCALE GENOMIC DNA]</scope>
    <source>
        <strain evidence="1 2">CBS 606.96</strain>
    </source>
</reference>
<organism evidence="1 2">
    <name type="scientific">Capronia epimyces CBS 606.96</name>
    <dbReference type="NCBI Taxonomy" id="1182542"/>
    <lineage>
        <taxon>Eukaryota</taxon>
        <taxon>Fungi</taxon>
        <taxon>Dikarya</taxon>
        <taxon>Ascomycota</taxon>
        <taxon>Pezizomycotina</taxon>
        <taxon>Eurotiomycetes</taxon>
        <taxon>Chaetothyriomycetidae</taxon>
        <taxon>Chaetothyriales</taxon>
        <taxon>Herpotrichiellaceae</taxon>
        <taxon>Capronia</taxon>
    </lineage>
</organism>
<gene>
    <name evidence="1" type="ORF">A1O3_06528</name>
</gene>
<dbReference type="Proteomes" id="UP000019478">
    <property type="component" value="Unassembled WGS sequence"/>
</dbReference>
<comment type="caution">
    <text evidence="1">The sequence shown here is derived from an EMBL/GenBank/DDBJ whole genome shotgun (WGS) entry which is preliminary data.</text>
</comment>
<sequence>MLPVPEAEFAQHLRTLNIVPLSHHDGRSDDEMIRILCNPPAVFSERNGWSFWDGGFTNMRPWSQGNVVGWVR</sequence>
<name>W9YKC0_9EURO</name>
<evidence type="ECO:0000313" key="1">
    <source>
        <dbReference type="EMBL" id="EXJ82714.1"/>
    </source>
</evidence>
<keyword evidence="2" id="KW-1185">Reference proteome</keyword>
<accession>W9YKC0</accession>
<dbReference type="GeneID" id="19170637"/>
<dbReference type="HOGENOM" id="CLU_2721990_0_0_1"/>
<proteinExistence type="predicted"/>
<dbReference type="RefSeq" id="XP_007734837.1">
    <property type="nucleotide sequence ID" value="XM_007736647.1"/>
</dbReference>
<dbReference type="OrthoDB" id="409543at2759"/>
<protein>
    <submittedName>
        <fullName evidence="1">Uncharacterized protein</fullName>
    </submittedName>
</protein>
<evidence type="ECO:0000313" key="2">
    <source>
        <dbReference type="Proteomes" id="UP000019478"/>
    </source>
</evidence>
<dbReference type="AlphaFoldDB" id="W9YKC0"/>